<protein>
    <submittedName>
        <fullName evidence="2">Uncharacterized protein</fullName>
    </submittedName>
</protein>
<feature type="compositionally biased region" description="Polar residues" evidence="1">
    <location>
        <begin position="307"/>
        <end position="331"/>
    </location>
</feature>
<organism evidence="2 3">
    <name type="scientific">Methanosarcina barkeri CM1</name>
    <dbReference type="NCBI Taxonomy" id="796385"/>
    <lineage>
        <taxon>Archaea</taxon>
        <taxon>Methanobacteriati</taxon>
        <taxon>Methanobacteriota</taxon>
        <taxon>Stenosarchaea group</taxon>
        <taxon>Methanomicrobia</taxon>
        <taxon>Methanosarcinales</taxon>
        <taxon>Methanosarcinaceae</taxon>
        <taxon>Methanosarcina</taxon>
    </lineage>
</organism>
<dbReference type="Pfam" id="PF13289">
    <property type="entry name" value="SIR2_2"/>
    <property type="match status" value="1"/>
</dbReference>
<dbReference type="EMBL" id="CP008746">
    <property type="protein sequence ID" value="AKJ38103.1"/>
    <property type="molecule type" value="Genomic_DNA"/>
</dbReference>
<feature type="compositionally biased region" description="Basic and acidic residues" evidence="1">
    <location>
        <begin position="332"/>
        <end position="342"/>
    </location>
</feature>
<accession>A0A0G3CDS7</accession>
<sequence>MYESRGISDLQETDFDFTIQRLVSVLKNNPVLMVGAGSSKIVGYPLWPDLINELNMLAPSLQRDEKENLLIYADRVKDQLDKEGRIEEYYDFLTKTFQPKSKHFDMFHRSLLNLDFAGIVTPNYDIVLELAARNSSSWCEPIDLCSSEEKYTVLKFLRSIPKTQKTNLILHLHGCFKNPKKIILTQKDYLRAYGEIKDEEKLKYGQALNTFHRKVIWSLLATHTVVFIGFSMSDEFFMKVLEMVKEDFEIDTQPMHFAIISDKDKERTSEILRSKGVFPLFYPHSEDHQGLQDLIFKVEHLTGKNSTSYENIQPENNGELSNSIDLSQETSTNEKLDRENMNKPESTVSQFDSVNLDDINKKMLEL</sequence>
<dbReference type="Proteomes" id="UP000035331">
    <property type="component" value="Chromosome"/>
</dbReference>
<evidence type="ECO:0000313" key="2">
    <source>
        <dbReference type="EMBL" id="AKJ38103.1"/>
    </source>
</evidence>
<feature type="region of interest" description="Disordered" evidence="1">
    <location>
        <begin position="307"/>
        <end position="346"/>
    </location>
</feature>
<name>A0A0G3CDS7_METBA</name>
<gene>
    <name evidence="2" type="ORF">MCM1_1043</name>
</gene>
<dbReference type="PATRIC" id="fig|796385.3.peg.1309"/>
<dbReference type="InterPro" id="IPR029035">
    <property type="entry name" value="DHS-like_NAD/FAD-binding_dom"/>
</dbReference>
<dbReference type="RefSeq" id="WP_048176285.1">
    <property type="nucleotide sequence ID" value="NZ_CP008746.1"/>
</dbReference>
<proteinExistence type="predicted"/>
<reference evidence="2 3" key="2">
    <citation type="journal article" date="2015" name="Stand. Genomic Sci.">
        <title>The complete genome sequence of the rumen methanogen Methanosarcina barkeri CM1.</title>
        <authorList>
            <person name="Lambie S.C."/>
            <person name="Kelly W.J."/>
            <person name="Leahy S.C."/>
            <person name="Li D."/>
            <person name="Reilly K."/>
            <person name="McAllister T.A."/>
            <person name="Valle E.R."/>
            <person name="Attwood G.T."/>
            <person name="Altermann E."/>
        </authorList>
    </citation>
    <scope>NUCLEOTIDE SEQUENCE [LARGE SCALE GENOMIC DNA]</scope>
    <source>
        <strain evidence="2 3">CM1</strain>
    </source>
</reference>
<dbReference type="AlphaFoldDB" id="A0A0G3CDS7"/>
<reference evidence="3" key="1">
    <citation type="submission" date="2014-06" db="EMBL/GenBank/DDBJ databases">
        <title>The complete genome sequence of Methanosarcina barkeri CM1.</title>
        <authorList>
            <consortium name="Pastoral Greenhouse Gas Research Consortium"/>
            <person name="Lambie S.C."/>
            <person name="Leahy S.C."/>
            <person name="Kelly W.J."/>
            <person name="Li D."/>
            <person name="Reilly K."/>
            <person name="Attwood G.T."/>
            <person name="Altermann E."/>
        </authorList>
    </citation>
    <scope>NUCLEOTIDE SEQUENCE [LARGE SCALE GENOMIC DNA]</scope>
    <source>
        <strain evidence="3">CM1</strain>
    </source>
</reference>
<evidence type="ECO:0000256" key="1">
    <source>
        <dbReference type="SAM" id="MobiDB-lite"/>
    </source>
</evidence>
<dbReference type="GeneID" id="24884727"/>
<dbReference type="SUPFAM" id="SSF52467">
    <property type="entry name" value="DHS-like NAD/FAD-binding domain"/>
    <property type="match status" value="1"/>
</dbReference>
<evidence type="ECO:0000313" key="3">
    <source>
        <dbReference type="Proteomes" id="UP000035331"/>
    </source>
</evidence>